<dbReference type="Proteomes" id="UP000050425">
    <property type="component" value="Unassembled WGS sequence"/>
</dbReference>
<reference evidence="3 4" key="1">
    <citation type="submission" date="2015-09" db="EMBL/GenBank/DDBJ databases">
        <title>Genome announcement of multiple Pseudomonas syringae strains.</title>
        <authorList>
            <person name="Thakur S."/>
            <person name="Wang P.W."/>
            <person name="Gong Y."/>
            <person name="Weir B.S."/>
            <person name="Guttman D.S."/>
        </authorList>
    </citation>
    <scope>NUCLEOTIDE SEQUENCE [LARGE SCALE GENOMIC DNA]</scope>
    <source>
        <strain evidence="3 4">ICMP4303</strain>
    </source>
</reference>
<protein>
    <submittedName>
        <fullName evidence="3">Uncharacterized protein</fullName>
    </submittedName>
</protein>
<dbReference type="AlphaFoldDB" id="A0A0P9JJA1"/>
<dbReference type="Pfam" id="PF05155">
    <property type="entry name" value="G2P_X_C"/>
    <property type="match status" value="1"/>
</dbReference>
<dbReference type="EMBL" id="LJPT01000049">
    <property type="protein sequence ID" value="KPW50484.1"/>
    <property type="molecule type" value="Genomic_DNA"/>
</dbReference>
<feature type="domain" description="Replication-associated protein G2P C-terminal" evidence="2">
    <location>
        <begin position="309"/>
        <end position="393"/>
    </location>
</feature>
<sequence length="399" mass="45402">MTCAVPHVYIRVICYLCACVRTFCMMIDWLSVSQEHDHDLPVVCDVFTLTIDANTNEVLSTRQPRFKHEASHSTSVTIHVQGRKVRVEGNPSRVGRLDNLFGFTSIDQCIAVYNALLREYGLPPFTRCTRVELRQGVSGAKSGDLVADGTKIERIDLTTNFALGSGNVLAYLRGVSSQRIGHSIGFLYPNGRTVSWTPKGNGQGGRLQYRKAYDKTFELDQNLIPKTKRLYGDSSPEYAYVLQVRDYCSEQGVVRLEQELKSEYLQRERLCYWGMFDEGRFGQLHREFLRIDEKLKVTAMDIASISQQLIAENVVDSLRSARTTASYALEWMHGAQFDFKKRQVNEHAAKLNRIGINIRNACDTSRFAPVFVRQCREVEKSSLSVPHWYKRANHLQVAA</sequence>
<dbReference type="InterPro" id="IPR022688">
    <property type="entry name" value="G2P_C"/>
</dbReference>
<gene>
    <name evidence="3" type="ORF">ALO88_04131</name>
</gene>
<evidence type="ECO:0000259" key="1">
    <source>
        <dbReference type="Pfam" id="PF05144"/>
    </source>
</evidence>
<evidence type="ECO:0000259" key="2">
    <source>
        <dbReference type="Pfam" id="PF05155"/>
    </source>
</evidence>
<name>A0A0P9JJA1_9PSED</name>
<dbReference type="InterPro" id="IPR022686">
    <property type="entry name" value="G2P_N"/>
</dbReference>
<accession>A0A0P9JJA1</accession>
<proteinExistence type="predicted"/>
<organism evidence="3 4">
    <name type="scientific">Pseudomonas syringae pv. antirrhini</name>
    <dbReference type="NCBI Taxonomy" id="251702"/>
    <lineage>
        <taxon>Bacteria</taxon>
        <taxon>Pseudomonadati</taxon>
        <taxon>Pseudomonadota</taxon>
        <taxon>Gammaproteobacteria</taxon>
        <taxon>Pseudomonadales</taxon>
        <taxon>Pseudomonadaceae</taxon>
        <taxon>Pseudomonas</taxon>
    </lineage>
</organism>
<dbReference type="GO" id="GO:0006260">
    <property type="term" value="P:DNA replication"/>
    <property type="evidence" value="ECO:0007669"/>
    <property type="project" value="InterPro"/>
</dbReference>
<feature type="domain" description="Replication-associated protein G2P N-terminal" evidence="1">
    <location>
        <begin position="26"/>
        <end position="270"/>
    </location>
</feature>
<dbReference type="Pfam" id="PF05144">
    <property type="entry name" value="Phage_CRI"/>
    <property type="match status" value="1"/>
</dbReference>
<evidence type="ECO:0000313" key="4">
    <source>
        <dbReference type="Proteomes" id="UP000050425"/>
    </source>
</evidence>
<comment type="caution">
    <text evidence="3">The sequence shown here is derived from an EMBL/GenBank/DDBJ whole genome shotgun (WGS) entry which is preliminary data.</text>
</comment>
<evidence type="ECO:0000313" key="3">
    <source>
        <dbReference type="EMBL" id="KPW50484.1"/>
    </source>
</evidence>
<dbReference type="PATRIC" id="fig|251702.3.peg.5479"/>